<dbReference type="RefSeq" id="WP_132318763.1">
    <property type="nucleotide sequence ID" value="NZ_SMKR01000034.1"/>
</dbReference>
<sequence>MPEHEPEQELGPKIADAFQRRAAAAAGPRGSALAAEARRRVRKRRQGMTMAAAAVVVAAAIGGVWNAIGDPSPIASSTSDSSAEQGSSGTGSGRTSPGLVPPQTESGPACPADHVIQSPGGASAVPRGTGLDLETQVFGLEACRYRLTPDAPMLLGQHSLNAGIAQQVVDAIKVLPERNPDLPVFKCTPQLAQAKEAIVLRFDTSAGVKEIWVQYDGCDTPGFFTGSRTYGLYAAPLKLFMIGSTRPTGSTYLNALEGW</sequence>
<reference evidence="3 4" key="1">
    <citation type="submission" date="2019-02" db="EMBL/GenBank/DDBJ databases">
        <title>Draft genome sequences of novel Actinobacteria.</title>
        <authorList>
            <person name="Sahin N."/>
            <person name="Ay H."/>
            <person name="Saygin H."/>
        </authorList>
    </citation>
    <scope>NUCLEOTIDE SEQUENCE [LARGE SCALE GENOMIC DNA]</scope>
    <source>
        <strain evidence="3 4">16K104</strain>
    </source>
</reference>
<dbReference type="EMBL" id="SMKR01000034">
    <property type="protein sequence ID" value="TDD27419.1"/>
    <property type="molecule type" value="Genomic_DNA"/>
</dbReference>
<accession>A0A4R4XAL6</accession>
<evidence type="ECO:0000313" key="3">
    <source>
        <dbReference type="EMBL" id="TDD27419.1"/>
    </source>
</evidence>
<name>A0A4R4XAL6_9ACTN</name>
<organism evidence="3 4">
    <name type="scientific">Kribbella turkmenica</name>
    <dbReference type="NCBI Taxonomy" id="2530375"/>
    <lineage>
        <taxon>Bacteria</taxon>
        <taxon>Bacillati</taxon>
        <taxon>Actinomycetota</taxon>
        <taxon>Actinomycetes</taxon>
        <taxon>Propionibacteriales</taxon>
        <taxon>Kribbellaceae</taxon>
        <taxon>Kribbella</taxon>
    </lineage>
</organism>
<comment type="caution">
    <text evidence="3">The sequence shown here is derived from an EMBL/GenBank/DDBJ whole genome shotgun (WGS) entry which is preliminary data.</text>
</comment>
<keyword evidence="2" id="KW-0472">Membrane</keyword>
<feature type="region of interest" description="Disordered" evidence="1">
    <location>
        <begin position="72"/>
        <end position="124"/>
    </location>
</feature>
<dbReference type="Proteomes" id="UP000295172">
    <property type="component" value="Unassembled WGS sequence"/>
</dbReference>
<keyword evidence="2" id="KW-0812">Transmembrane</keyword>
<evidence type="ECO:0000256" key="2">
    <source>
        <dbReference type="SAM" id="Phobius"/>
    </source>
</evidence>
<keyword evidence="2" id="KW-1133">Transmembrane helix</keyword>
<gene>
    <name evidence="3" type="ORF">E1218_10555</name>
</gene>
<feature type="transmembrane region" description="Helical" evidence="2">
    <location>
        <begin position="48"/>
        <end position="68"/>
    </location>
</feature>
<dbReference type="AlphaFoldDB" id="A0A4R4XAL6"/>
<feature type="compositionally biased region" description="Low complexity" evidence="1">
    <location>
        <begin position="72"/>
        <end position="87"/>
    </location>
</feature>
<evidence type="ECO:0000256" key="1">
    <source>
        <dbReference type="SAM" id="MobiDB-lite"/>
    </source>
</evidence>
<dbReference type="OrthoDB" id="3824986at2"/>
<keyword evidence="4" id="KW-1185">Reference proteome</keyword>
<evidence type="ECO:0000313" key="4">
    <source>
        <dbReference type="Proteomes" id="UP000295172"/>
    </source>
</evidence>
<protein>
    <submittedName>
        <fullName evidence="3">Uncharacterized protein</fullName>
    </submittedName>
</protein>
<proteinExistence type="predicted"/>